<organism evidence="1 2">
    <name type="scientific">Elysia marginata</name>
    <dbReference type="NCBI Taxonomy" id="1093978"/>
    <lineage>
        <taxon>Eukaryota</taxon>
        <taxon>Metazoa</taxon>
        <taxon>Spiralia</taxon>
        <taxon>Lophotrochozoa</taxon>
        <taxon>Mollusca</taxon>
        <taxon>Gastropoda</taxon>
        <taxon>Heterobranchia</taxon>
        <taxon>Euthyneura</taxon>
        <taxon>Panpulmonata</taxon>
        <taxon>Sacoglossa</taxon>
        <taxon>Placobranchoidea</taxon>
        <taxon>Plakobranchidae</taxon>
        <taxon>Elysia</taxon>
    </lineage>
</organism>
<evidence type="ECO:0000313" key="1">
    <source>
        <dbReference type="EMBL" id="GFR91733.1"/>
    </source>
</evidence>
<comment type="caution">
    <text evidence="1">The sequence shown here is derived from an EMBL/GenBank/DDBJ whole genome shotgun (WGS) entry which is preliminary data.</text>
</comment>
<reference evidence="1 2" key="1">
    <citation type="journal article" date="2021" name="Elife">
        <title>Chloroplast acquisition without the gene transfer in kleptoplastic sea slugs, Plakobranchus ocellatus.</title>
        <authorList>
            <person name="Maeda T."/>
            <person name="Takahashi S."/>
            <person name="Yoshida T."/>
            <person name="Shimamura S."/>
            <person name="Takaki Y."/>
            <person name="Nagai Y."/>
            <person name="Toyoda A."/>
            <person name="Suzuki Y."/>
            <person name="Arimoto A."/>
            <person name="Ishii H."/>
            <person name="Satoh N."/>
            <person name="Nishiyama T."/>
            <person name="Hasebe M."/>
            <person name="Maruyama T."/>
            <person name="Minagawa J."/>
            <person name="Obokata J."/>
            <person name="Shigenobu S."/>
        </authorList>
    </citation>
    <scope>NUCLEOTIDE SEQUENCE [LARGE SCALE GENOMIC DNA]</scope>
</reference>
<sequence length="90" mass="10305">MEEVENRGVGKWRSKKTGQWRRLAVSIWPGVYLQLYWLLNAATITTDRDTSACSVKQWRSPLSRAFGSVLVDREPCRQGQSIHRLGLCKA</sequence>
<dbReference type="AlphaFoldDB" id="A0AAV4H0Q9"/>
<accession>A0AAV4H0Q9</accession>
<dbReference type="EMBL" id="BMAT01008740">
    <property type="protein sequence ID" value="GFR91733.1"/>
    <property type="molecule type" value="Genomic_DNA"/>
</dbReference>
<name>A0AAV4H0Q9_9GAST</name>
<keyword evidence="2" id="KW-1185">Reference proteome</keyword>
<dbReference type="Proteomes" id="UP000762676">
    <property type="component" value="Unassembled WGS sequence"/>
</dbReference>
<proteinExistence type="predicted"/>
<protein>
    <submittedName>
        <fullName evidence="1">Uncharacterized protein</fullName>
    </submittedName>
</protein>
<evidence type="ECO:0000313" key="2">
    <source>
        <dbReference type="Proteomes" id="UP000762676"/>
    </source>
</evidence>
<gene>
    <name evidence="1" type="ORF">ElyMa_004335600</name>
</gene>